<organism evidence="2 3">
    <name type="scientific">Paramecium sonneborni</name>
    <dbReference type="NCBI Taxonomy" id="65129"/>
    <lineage>
        <taxon>Eukaryota</taxon>
        <taxon>Sar</taxon>
        <taxon>Alveolata</taxon>
        <taxon>Ciliophora</taxon>
        <taxon>Intramacronucleata</taxon>
        <taxon>Oligohymenophorea</taxon>
        <taxon>Peniculida</taxon>
        <taxon>Parameciidae</taxon>
        <taxon>Paramecium</taxon>
    </lineage>
</organism>
<proteinExistence type="predicted"/>
<keyword evidence="1" id="KW-0812">Transmembrane</keyword>
<sequence length="99" mass="11993">MNNLIQKYSNFLVKIKRYQDYDEEFKQSLLDDEDAYLRENKHFSVKALSYVDESQSVPSLRNFKFQEAFPCYAIIQAASIFFIHSWWINQIHLYQNTRL</sequence>
<evidence type="ECO:0000313" key="3">
    <source>
        <dbReference type="Proteomes" id="UP000692954"/>
    </source>
</evidence>
<protein>
    <submittedName>
        <fullName evidence="2">Uncharacterized protein</fullName>
    </submittedName>
</protein>
<name>A0A8S1RT84_9CILI</name>
<feature type="transmembrane region" description="Helical" evidence="1">
    <location>
        <begin position="69"/>
        <end position="88"/>
    </location>
</feature>
<keyword evidence="1" id="KW-1133">Transmembrane helix</keyword>
<dbReference type="AlphaFoldDB" id="A0A8S1RT84"/>
<keyword evidence="1" id="KW-0472">Membrane</keyword>
<evidence type="ECO:0000256" key="1">
    <source>
        <dbReference type="SAM" id="Phobius"/>
    </source>
</evidence>
<dbReference type="OrthoDB" id="294804at2759"/>
<keyword evidence="3" id="KW-1185">Reference proteome</keyword>
<reference evidence="2" key="1">
    <citation type="submission" date="2021-01" db="EMBL/GenBank/DDBJ databases">
        <authorList>
            <consortium name="Genoscope - CEA"/>
            <person name="William W."/>
        </authorList>
    </citation>
    <scope>NUCLEOTIDE SEQUENCE</scope>
</reference>
<dbReference type="Proteomes" id="UP000692954">
    <property type="component" value="Unassembled WGS sequence"/>
</dbReference>
<accession>A0A8S1RT84</accession>
<gene>
    <name evidence="2" type="ORF">PSON_ATCC_30995.1.T3030001</name>
</gene>
<dbReference type="EMBL" id="CAJJDN010000303">
    <property type="protein sequence ID" value="CAD8130563.1"/>
    <property type="molecule type" value="Genomic_DNA"/>
</dbReference>
<comment type="caution">
    <text evidence="2">The sequence shown here is derived from an EMBL/GenBank/DDBJ whole genome shotgun (WGS) entry which is preliminary data.</text>
</comment>
<evidence type="ECO:0000313" key="2">
    <source>
        <dbReference type="EMBL" id="CAD8130563.1"/>
    </source>
</evidence>